<dbReference type="PANTHER" id="PTHR38600:SF2">
    <property type="entry name" value="SLL0088 PROTEIN"/>
    <property type="match status" value="1"/>
</dbReference>
<dbReference type="RefSeq" id="WP_276654795.1">
    <property type="nucleotide sequence ID" value="NZ_DOOG01000162.1"/>
</dbReference>
<feature type="domain" description="HTH arsR-type" evidence="1">
    <location>
        <begin position="1"/>
        <end position="111"/>
    </location>
</feature>
<evidence type="ECO:0000313" key="4">
    <source>
        <dbReference type="Proteomes" id="UP000264179"/>
    </source>
</evidence>
<dbReference type="SMART" id="SM00418">
    <property type="entry name" value="HTH_ARSR"/>
    <property type="match status" value="1"/>
</dbReference>
<dbReference type="PROSITE" id="PS50987">
    <property type="entry name" value="HTH_ARSR_2"/>
    <property type="match status" value="1"/>
</dbReference>
<name>A0A358HY58_9PROT</name>
<gene>
    <name evidence="2" type="ORF">DEF21_19735</name>
    <name evidence="3" type="ORF">DHR80_15845</name>
</gene>
<evidence type="ECO:0000313" key="5">
    <source>
        <dbReference type="Proteomes" id="UP000264753"/>
    </source>
</evidence>
<dbReference type="AlphaFoldDB" id="A0A358HY58"/>
<sequence>MPYHSNPLDLAFHALSDPTRRAVVSRLANGEASVSDLAAPFNMALPSFTQHLKVLEECGLIASEKRGRSRWCQLVPERFNEAAVWMEAERRRWIERLDRLELHLDHKDEEDGRYEKSD</sequence>
<dbReference type="InterPro" id="IPR036388">
    <property type="entry name" value="WH-like_DNA-bd_sf"/>
</dbReference>
<evidence type="ECO:0000259" key="1">
    <source>
        <dbReference type="PROSITE" id="PS50987"/>
    </source>
</evidence>
<dbReference type="Gene3D" id="1.10.10.10">
    <property type="entry name" value="Winged helix-like DNA-binding domain superfamily/Winged helix DNA-binding domain"/>
    <property type="match status" value="1"/>
</dbReference>
<dbReference type="SUPFAM" id="SSF46785">
    <property type="entry name" value="Winged helix' DNA-binding domain"/>
    <property type="match status" value="1"/>
</dbReference>
<comment type="caution">
    <text evidence="2">The sequence shown here is derived from an EMBL/GenBank/DDBJ whole genome shotgun (WGS) entry which is preliminary data.</text>
</comment>
<proteinExistence type="predicted"/>
<accession>A0A358HY58</accession>
<dbReference type="PANTHER" id="PTHR38600">
    <property type="entry name" value="TRANSCRIPTIONAL REGULATORY PROTEIN"/>
    <property type="match status" value="1"/>
</dbReference>
<dbReference type="InterPro" id="IPR036390">
    <property type="entry name" value="WH_DNA-bd_sf"/>
</dbReference>
<dbReference type="EMBL" id="DOOG01000162">
    <property type="protein sequence ID" value="HBV00116.1"/>
    <property type="molecule type" value="Genomic_DNA"/>
</dbReference>
<dbReference type="Pfam" id="PF12840">
    <property type="entry name" value="HTH_20"/>
    <property type="match status" value="1"/>
</dbReference>
<protein>
    <submittedName>
        <fullName evidence="2">Transcriptional regulator</fullName>
    </submittedName>
</protein>
<reference evidence="4 5" key="1">
    <citation type="journal article" date="2018" name="Nat. Biotechnol.">
        <title>A standardized bacterial taxonomy based on genome phylogeny substantially revises the tree of life.</title>
        <authorList>
            <person name="Parks D.H."/>
            <person name="Chuvochina M."/>
            <person name="Waite D.W."/>
            <person name="Rinke C."/>
            <person name="Skarshewski A."/>
            <person name="Chaumeil P.A."/>
            <person name="Hugenholtz P."/>
        </authorList>
    </citation>
    <scope>NUCLEOTIDE SEQUENCE [LARGE SCALE GENOMIC DNA]</scope>
    <source>
        <strain evidence="2">UBA8707</strain>
        <strain evidence="3">UBA9881</strain>
    </source>
</reference>
<dbReference type="NCBIfam" id="NF033788">
    <property type="entry name" value="HTH_metalloreg"/>
    <property type="match status" value="1"/>
</dbReference>
<evidence type="ECO:0000313" key="2">
    <source>
        <dbReference type="EMBL" id="HBV00116.1"/>
    </source>
</evidence>
<dbReference type="Proteomes" id="UP000264179">
    <property type="component" value="Unassembled WGS sequence"/>
</dbReference>
<evidence type="ECO:0000313" key="3">
    <source>
        <dbReference type="EMBL" id="HCW68633.1"/>
    </source>
</evidence>
<dbReference type="EMBL" id="DPOP01000127">
    <property type="protein sequence ID" value="HCW68633.1"/>
    <property type="molecule type" value="Genomic_DNA"/>
</dbReference>
<dbReference type="InterPro" id="IPR001845">
    <property type="entry name" value="HTH_ArsR_DNA-bd_dom"/>
</dbReference>
<dbReference type="Proteomes" id="UP000264753">
    <property type="component" value="Unassembled WGS sequence"/>
</dbReference>
<dbReference type="CDD" id="cd00090">
    <property type="entry name" value="HTH_ARSR"/>
    <property type="match status" value="1"/>
</dbReference>
<dbReference type="PRINTS" id="PR00778">
    <property type="entry name" value="HTHARSR"/>
</dbReference>
<dbReference type="GO" id="GO:0003700">
    <property type="term" value="F:DNA-binding transcription factor activity"/>
    <property type="evidence" value="ECO:0007669"/>
    <property type="project" value="InterPro"/>
</dbReference>
<organism evidence="2 5">
    <name type="scientific">Thalassospira lucentensis</name>
    <dbReference type="NCBI Taxonomy" id="168935"/>
    <lineage>
        <taxon>Bacteria</taxon>
        <taxon>Pseudomonadati</taxon>
        <taxon>Pseudomonadota</taxon>
        <taxon>Alphaproteobacteria</taxon>
        <taxon>Rhodospirillales</taxon>
        <taxon>Thalassospiraceae</taxon>
        <taxon>Thalassospira</taxon>
    </lineage>
</organism>
<dbReference type="InterPro" id="IPR011991">
    <property type="entry name" value="ArsR-like_HTH"/>
</dbReference>